<evidence type="ECO:0000313" key="1">
    <source>
        <dbReference type="EMBL" id="KAF2458624.1"/>
    </source>
</evidence>
<organism evidence="1 2">
    <name type="scientific">Lineolata rhizophorae</name>
    <dbReference type="NCBI Taxonomy" id="578093"/>
    <lineage>
        <taxon>Eukaryota</taxon>
        <taxon>Fungi</taxon>
        <taxon>Dikarya</taxon>
        <taxon>Ascomycota</taxon>
        <taxon>Pezizomycotina</taxon>
        <taxon>Dothideomycetes</taxon>
        <taxon>Dothideomycetes incertae sedis</taxon>
        <taxon>Lineolatales</taxon>
        <taxon>Lineolataceae</taxon>
        <taxon>Lineolata</taxon>
    </lineage>
</organism>
<dbReference type="Proteomes" id="UP000799766">
    <property type="component" value="Unassembled WGS sequence"/>
</dbReference>
<dbReference type="AlphaFoldDB" id="A0A6A6P475"/>
<name>A0A6A6P475_9PEZI</name>
<proteinExistence type="predicted"/>
<evidence type="ECO:0008006" key="3">
    <source>
        <dbReference type="Google" id="ProtNLM"/>
    </source>
</evidence>
<protein>
    <recommendedName>
        <fullName evidence="3">Alpha/Beta hydrolase protein</fullName>
    </recommendedName>
</protein>
<dbReference type="InterPro" id="IPR029058">
    <property type="entry name" value="AB_hydrolase_fold"/>
</dbReference>
<dbReference type="EMBL" id="MU001677">
    <property type="protein sequence ID" value="KAF2458624.1"/>
    <property type="molecule type" value="Genomic_DNA"/>
</dbReference>
<sequence length="298" mass="32846">MAPLAARCVLGWNERRRKGVDVGLVAVSFDMANHGSRLVDQKANLAWREGNERHAVDMWECYHSALPLIRDVLLPSLPSTLFPSPSTHRLTTHHALGVSLGGHAAWHLALHLAPMRSAAILIGSPDFSALMRQRAEKSRRPAWVAGRGRAWLGGSEDFPAALAADVARWDPAALVLGTGDDRDRDALGPDRVARRLREVLGPCLSGKRVLCLSGAADKLVPYERGKRFLDALKEAVGDEGGWWNREREEERVVFRDVVFEGVGHEVTAEMMGEALKFVWEGLEKEGVDEGAERRGSKM</sequence>
<gene>
    <name evidence="1" type="ORF">BDY21DRAFT_340816</name>
</gene>
<reference evidence="1" key="1">
    <citation type="journal article" date="2020" name="Stud. Mycol.">
        <title>101 Dothideomycetes genomes: a test case for predicting lifestyles and emergence of pathogens.</title>
        <authorList>
            <person name="Haridas S."/>
            <person name="Albert R."/>
            <person name="Binder M."/>
            <person name="Bloem J."/>
            <person name="Labutti K."/>
            <person name="Salamov A."/>
            <person name="Andreopoulos B."/>
            <person name="Baker S."/>
            <person name="Barry K."/>
            <person name="Bills G."/>
            <person name="Bluhm B."/>
            <person name="Cannon C."/>
            <person name="Castanera R."/>
            <person name="Culley D."/>
            <person name="Daum C."/>
            <person name="Ezra D."/>
            <person name="Gonzalez J."/>
            <person name="Henrissat B."/>
            <person name="Kuo A."/>
            <person name="Liang C."/>
            <person name="Lipzen A."/>
            <person name="Lutzoni F."/>
            <person name="Magnuson J."/>
            <person name="Mondo S."/>
            <person name="Nolan M."/>
            <person name="Ohm R."/>
            <person name="Pangilinan J."/>
            <person name="Park H.-J."/>
            <person name="Ramirez L."/>
            <person name="Alfaro M."/>
            <person name="Sun H."/>
            <person name="Tritt A."/>
            <person name="Yoshinaga Y."/>
            <person name="Zwiers L.-H."/>
            <person name="Turgeon B."/>
            <person name="Goodwin S."/>
            <person name="Spatafora J."/>
            <person name="Crous P."/>
            <person name="Grigoriev I."/>
        </authorList>
    </citation>
    <scope>NUCLEOTIDE SEQUENCE</scope>
    <source>
        <strain evidence="1">ATCC 16933</strain>
    </source>
</reference>
<dbReference type="SUPFAM" id="SSF53474">
    <property type="entry name" value="alpha/beta-Hydrolases"/>
    <property type="match status" value="1"/>
</dbReference>
<dbReference type="OrthoDB" id="2152248at2759"/>
<keyword evidence="2" id="KW-1185">Reference proteome</keyword>
<evidence type="ECO:0000313" key="2">
    <source>
        <dbReference type="Proteomes" id="UP000799766"/>
    </source>
</evidence>
<dbReference type="Gene3D" id="3.40.50.1820">
    <property type="entry name" value="alpha/beta hydrolase"/>
    <property type="match status" value="1"/>
</dbReference>
<accession>A0A6A6P475</accession>